<sequence length="605" mass="63547">MTKLRAGLAALLLALVSVWFVAMPAKADTDAPITRYDVAVNLTPEGVAEMKVDFTMDFSVVRGRGPIVILPTVQDDGANPDEQYVFKYSNFNVTSTSGANTTVSKESQSEGIELRIGDADIFNNGPEDYTLTYDVTGFIVSEQKDSGLDEFSWNAIGPAWESRISNVTVEVTGPADVQKTACFYGRGYTTPCDASESGTSASFSVDALSPREPMQIVAGFPAGTFGGVEQHKRKKPSIGNAFALTPLTGGVAGAGLVAALGGLVAIRRRHARDDVYLGLTPGLTPGKGEPGNIGQASGKAPVTVQFNPPKGSTPGEIGTLMDTTADNVDVSATLVDLAVRGYLRIESNGGNEFVLYATNPRQRDKLEPFESKLLADVFQGQPAVSAGELRGVDHQHDLSTARTGLYNSVVSKGWFKANPTTAQAVPMTLGGLCIIVAGVAAIGLSMSGWSLLAIPLAIFGIGLIVLSGKFRKRTALGSANLAQAKGFELYLRTAEKDTLRFEEGEDIFSKYLPYAMVFGVADRWSKLFAQLGADGIYRADTSWYIGADLYHGFAFASAMNNLTSTMSSSFDAARAAGMTASTGSSSGFSGFSGGGGFGGGGGGSW</sequence>
<dbReference type="Proteomes" id="UP000188145">
    <property type="component" value="Chromosome"/>
</dbReference>
<dbReference type="InterPro" id="IPR048389">
    <property type="entry name" value="YciQ-like_C"/>
</dbReference>
<evidence type="ECO:0000313" key="6">
    <source>
        <dbReference type="Proteomes" id="UP000188145"/>
    </source>
</evidence>
<evidence type="ECO:0000259" key="4">
    <source>
        <dbReference type="Pfam" id="PF20990"/>
    </source>
</evidence>
<keyword evidence="6" id="KW-1185">Reference proteome</keyword>
<gene>
    <name evidence="5" type="ORF">BW730_09575</name>
</gene>
<keyword evidence="1" id="KW-0472">Membrane</keyword>
<accession>A0A1Q2CNK5</accession>
<feature type="chain" id="PRO_5012207876" description="DUF2207 domain-containing protein" evidence="2">
    <location>
        <begin position="28"/>
        <end position="605"/>
    </location>
</feature>
<feature type="transmembrane region" description="Helical" evidence="1">
    <location>
        <begin position="448"/>
        <end position="466"/>
    </location>
</feature>
<dbReference type="RefSeq" id="WP_077686034.1">
    <property type="nucleotide sequence ID" value="NZ_CP019606.1"/>
</dbReference>
<evidence type="ECO:0000256" key="2">
    <source>
        <dbReference type="SAM" id="SignalP"/>
    </source>
</evidence>
<organism evidence="5 6">
    <name type="scientific">Tessaracoccus aquimaris</name>
    <dbReference type="NCBI Taxonomy" id="1332264"/>
    <lineage>
        <taxon>Bacteria</taxon>
        <taxon>Bacillati</taxon>
        <taxon>Actinomycetota</taxon>
        <taxon>Actinomycetes</taxon>
        <taxon>Propionibacteriales</taxon>
        <taxon>Propionibacteriaceae</taxon>
        <taxon>Tessaracoccus</taxon>
    </lineage>
</organism>
<evidence type="ECO:0000259" key="3">
    <source>
        <dbReference type="Pfam" id="PF09972"/>
    </source>
</evidence>
<keyword evidence="1" id="KW-1133">Transmembrane helix</keyword>
<dbReference type="OrthoDB" id="143710at2"/>
<evidence type="ECO:0000256" key="1">
    <source>
        <dbReference type="SAM" id="Phobius"/>
    </source>
</evidence>
<evidence type="ECO:0008006" key="7">
    <source>
        <dbReference type="Google" id="ProtNLM"/>
    </source>
</evidence>
<reference evidence="6" key="1">
    <citation type="submission" date="2017-02" db="EMBL/GenBank/DDBJ databases">
        <title>Tessaracoccus aquaemaris sp. nov., isolated from the intestine of a Korean rockfish, Sebastes schlegelii, in a marine aquaculture pond.</title>
        <authorList>
            <person name="Tak E.J."/>
            <person name="Bae J.-W."/>
        </authorList>
    </citation>
    <scope>NUCLEOTIDE SEQUENCE [LARGE SCALE GENOMIC DNA]</scope>
    <source>
        <strain evidence="6">NSG39</strain>
    </source>
</reference>
<proteinExistence type="predicted"/>
<dbReference type="STRING" id="1332264.BW730_09575"/>
<evidence type="ECO:0000313" key="5">
    <source>
        <dbReference type="EMBL" id="AQP47701.1"/>
    </source>
</evidence>
<keyword evidence="1" id="KW-0812">Transmembrane</keyword>
<name>A0A1Q2CNK5_9ACTN</name>
<dbReference type="EMBL" id="CP019606">
    <property type="protein sequence ID" value="AQP47701.1"/>
    <property type="molecule type" value="Genomic_DNA"/>
</dbReference>
<keyword evidence="2" id="KW-0732">Signal</keyword>
<feature type="transmembrane region" description="Helical" evidence="1">
    <location>
        <begin position="424"/>
        <end position="442"/>
    </location>
</feature>
<feature type="transmembrane region" description="Helical" evidence="1">
    <location>
        <begin position="241"/>
        <end position="266"/>
    </location>
</feature>
<dbReference type="AlphaFoldDB" id="A0A1Q2CNK5"/>
<feature type="domain" description="Predicted membrane protein YciQ-like C-terminal" evidence="4">
    <location>
        <begin position="306"/>
        <end position="528"/>
    </location>
</feature>
<protein>
    <recommendedName>
        <fullName evidence="7">DUF2207 domain-containing protein</fullName>
    </recommendedName>
</protein>
<dbReference type="Pfam" id="PF20990">
    <property type="entry name" value="DUF2207_C"/>
    <property type="match status" value="1"/>
</dbReference>
<feature type="signal peptide" evidence="2">
    <location>
        <begin position="1"/>
        <end position="27"/>
    </location>
</feature>
<dbReference type="Pfam" id="PF09972">
    <property type="entry name" value="DUF2207"/>
    <property type="match status" value="1"/>
</dbReference>
<feature type="domain" description="DUF2207" evidence="3">
    <location>
        <begin position="33"/>
        <end position="220"/>
    </location>
</feature>
<dbReference type="KEGG" id="tes:BW730_09575"/>
<dbReference type="InterPro" id="IPR018702">
    <property type="entry name" value="DUF2207"/>
</dbReference>